<dbReference type="PhylomeDB" id="B8LTI3"/>
<protein>
    <submittedName>
        <fullName evidence="2">Uncharacterized protein</fullName>
    </submittedName>
</protein>
<dbReference type="RefSeq" id="XP_002340448.1">
    <property type="nucleotide sequence ID" value="XM_002340407.1"/>
</dbReference>
<name>B8LTI3_TALSN</name>
<dbReference type="eggNOG" id="ENOG502SVYW">
    <property type="taxonomic scope" value="Eukaryota"/>
</dbReference>
<feature type="compositionally biased region" description="Basic residues" evidence="1">
    <location>
        <begin position="96"/>
        <end position="106"/>
    </location>
</feature>
<dbReference type="STRING" id="441959.B8LTI3"/>
<gene>
    <name evidence="2" type="ORF">TSTA_065190</name>
</gene>
<feature type="region of interest" description="Disordered" evidence="1">
    <location>
        <begin position="37"/>
        <end position="186"/>
    </location>
</feature>
<feature type="compositionally biased region" description="Basic and acidic residues" evidence="1">
    <location>
        <begin position="45"/>
        <end position="59"/>
    </location>
</feature>
<dbReference type="Proteomes" id="UP000001745">
    <property type="component" value="Unassembled WGS sequence"/>
</dbReference>
<proteinExistence type="predicted"/>
<feature type="compositionally biased region" description="Low complexity" evidence="1">
    <location>
        <begin position="60"/>
        <end position="69"/>
    </location>
</feature>
<dbReference type="OrthoDB" id="5401902at2759"/>
<feature type="compositionally biased region" description="Polar residues" evidence="1">
    <location>
        <begin position="141"/>
        <end position="152"/>
    </location>
</feature>
<dbReference type="GeneID" id="8101150"/>
<evidence type="ECO:0000313" key="3">
    <source>
        <dbReference type="Proteomes" id="UP000001745"/>
    </source>
</evidence>
<feature type="compositionally biased region" description="Low complexity" evidence="1">
    <location>
        <begin position="162"/>
        <end position="171"/>
    </location>
</feature>
<feature type="compositionally biased region" description="Basic and acidic residues" evidence="1">
    <location>
        <begin position="77"/>
        <end position="87"/>
    </location>
</feature>
<dbReference type="AlphaFoldDB" id="B8LTI3"/>
<reference evidence="3" key="1">
    <citation type="journal article" date="2015" name="Genome Announc.">
        <title>Genome sequence of the AIDS-associated pathogen Penicillium marneffei (ATCC18224) and its near taxonomic relative Talaromyces stipitatus (ATCC10500).</title>
        <authorList>
            <person name="Nierman W.C."/>
            <person name="Fedorova-Abrams N.D."/>
            <person name="Andrianopoulos A."/>
        </authorList>
    </citation>
    <scope>NUCLEOTIDE SEQUENCE [LARGE SCALE GENOMIC DNA]</scope>
    <source>
        <strain evidence="3">ATCC 10500 / CBS 375.48 / QM 6759 / NRRL 1006</strain>
    </source>
</reference>
<dbReference type="EMBL" id="EQ962652">
    <property type="protein sequence ID" value="EED23061.1"/>
    <property type="molecule type" value="Genomic_DNA"/>
</dbReference>
<evidence type="ECO:0000256" key="1">
    <source>
        <dbReference type="SAM" id="MobiDB-lite"/>
    </source>
</evidence>
<dbReference type="VEuPathDB" id="FungiDB:TSTA_065190"/>
<sequence>MSRYSITELMALQDTASIDIGQFTIYALENNLLRRQKSQKTGSTTEHEPNSSGSRRADRSTTTTGSDGSFQKLSSRPHSETHDKDSDDSSGFVNFLKRHTSPKHQRVTPGGKVVQIDGKVPAPEFKPPAMKKSEDCPPKTGRNTTKPVTSLKASMEKKTGQNSGESSNSNSVRFDTSAEHEKPVRGSAAIRTATGSEEFNPQVGGFYPTFQSLQQLQVPLMASNIYQQQQPVSWSQGFGPIFQVMQTGQDALPMAGGYLNYQPFLLPDPGAWYQAVPQSFINQGTFLQGLSQQQTAPLLATLLPTVGNQGTIVPTISLPDPQMTAPATYTLLGPNTLTSQLAPAATPYSGPLPTYVADQNAHRSLQDSVKEYQNLSTQLANLDRYMAIHVFEMDAETKQSLVEQRRNLVKDLDMARRYKEHLESNFKIPSTVIESTTPAPAF</sequence>
<dbReference type="InParanoid" id="B8LTI3"/>
<keyword evidence="3" id="KW-1185">Reference proteome</keyword>
<dbReference type="HOGENOM" id="CLU_630219_0_0_1"/>
<organism evidence="2 3">
    <name type="scientific">Talaromyces stipitatus (strain ATCC 10500 / CBS 375.48 / QM 6759 / NRRL 1006)</name>
    <name type="common">Penicillium stipitatum</name>
    <dbReference type="NCBI Taxonomy" id="441959"/>
    <lineage>
        <taxon>Eukaryota</taxon>
        <taxon>Fungi</taxon>
        <taxon>Dikarya</taxon>
        <taxon>Ascomycota</taxon>
        <taxon>Pezizomycotina</taxon>
        <taxon>Eurotiomycetes</taxon>
        <taxon>Eurotiomycetidae</taxon>
        <taxon>Eurotiales</taxon>
        <taxon>Trichocomaceae</taxon>
        <taxon>Talaromyces</taxon>
        <taxon>Talaromyces sect. Talaromyces</taxon>
    </lineage>
</organism>
<evidence type="ECO:0000313" key="2">
    <source>
        <dbReference type="EMBL" id="EED23061.1"/>
    </source>
</evidence>
<accession>B8LTI3</accession>